<accession>A0A0C3MM11</accession>
<proteinExistence type="predicted"/>
<sequence>MQSPAKRIKLESGQAVDNLIISLLRVPPPHILKGQSAFLKRSSFDRTWPFSYDTLRSTSTSPITATISESHLAGDWNWIWESGKDELRKVISKLKLLQLEVPVLSDSHAAFECEGYRGVSGVDVGDAIQRLLRAQPFLEEFKFFNSDLTSRSAASLPACLQSSDVPSLKSLQATPEVTLAFLPVAARLESLNMMLADWDDRLFE</sequence>
<dbReference type="EMBL" id="KN822942">
    <property type="protein sequence ID" value="KIO34727.1"/>
    <property type="molecule type" value="Genomic_DNA"/>
</dbReference>
<name>A0A0C3MM11_9AGAM</name>
<protein>
    <submittedName>
        <fullName evidence="1">Uncharacterized protein</fullName>
    </submittedName>
</protein>
<dbReference type="AlphaFoldDB" id="A0A0C3MM11"/>
<reference evidence="2" key="2">
    <citation type="submission" date="2015-01" db="EMBL/GenBank/DDBJ databases">
        <title>Evolutionary Origins and Diversification of the Mycorrhizal Mutualists.</title>
        <authorList>
            <consortium name="DOE Joint Genome Institute"/>
            <consortium name="Mycorrhizal Genomics Consortium"/>
            <person name="Kohler A."/>
            <person name="Kuo A."/>
            <person name="Nagy L.G."/>
            <person name="Floudas D."/>
            <person name="Copeland A."/>
            <person name="Barry K.W."/>
            <person name="Cichocki N."/>
            <person name="Veneault-Fourrey C."/>
            <person name="LaButti K."/>
            <person name="Lindquist E.A."/>
            <person name="Lipzen A."/>
            <person name="Lundell T."/>
            <person name="Morin E."/>
            <person name="Murat C."/>
            <person name="Riley R."/>
            <person name="Ohm R."/>
            <person name="Sun H."/>
            <person name="Tunlid A."/>
            <person name="Henrissat B."/>
            <person name="Grigoriev I.V."/>
            <person name="Hibbett D.S."/>
            <person name="Martin F."/>
        </authorList>
    </citation>
    <scope>NUCLEOTIDE SEQUENCE [LARGE SCALE GENOMIC DNA]</scope>
    <source>
        <strain evidence="2">MUT 4182</strain>
    </source>
</reference>
<keyword evidence="2" id="KW-1185">Reference proteome</keyword>
<dbReference type="Proteomes" id="UP000054248">
    <property type="component" value="Unassembled WGS sequence"/>
</dbReference>
<dbReference type="HOGENOM" id="CLU_1344113_0_0_1"/>
<evidence type="ECO:0000313" key="2">
    <source>
        <dbReference type="Proteomes" id="UP000054248"/>
    </source>
</evidence>
<organism evidence="1 2">
    <name type="scientific">Tulasnella calospora MUT 4182</name>
    <dbReference type="NCBI Taxonomy" id="1051891"/>
    <lineage>
        <taxon>Eukaryota</taxon>
        <taxon>Fungi</taxon>
        <taxon>Dikarya</taxon>
        <taxon>Basidiomycota</taxon>
        <taxon>Agaricomycotina</taxon>
        <taxon>Agaricomycetes</taxon>
        <taxon>Cantharellales</taxon>
        <taxon>Tulasnellaceae</taxon>
        <taxon>Tulasnella</taxon>
    </lineage>
</organism>
<evidence type="ECO:0000313" key="1">
    <source>
        <dbReference type="EMBL" id="KIO34727.1"/>
    </source>
</evidence>
<gene>
    <name evidence="1" type="ORF">M407DRAFT_16679</name>
</gene>
<reference evidence="1 2" key="1">
    <citation type="submission" date="2014-04" db="EMBL/GenBank/DDBJ databases">
        <authorList>
            <consortium name="DOE Joint Genome Institute"/>
            <person name="Kuo A."/>
            <person name="Girlanda M."/>
            <person name="Perotto S."/>
            <person name="Kohler A."/>
            <person name="Nagy L.G."/>
            <person name="Floudas D."/>
            <person name="Copeland A."/>
            <person name="Barry K.W."/>
            <person name="Cichocki N."/>
            <person name="Veneault-Fourrey C."/>
            <person name="LaButti K."/>
            <person name="Lindquist E.A."/>
            <person name="Lipzen A."/>
            <person name="Lundell T."/>
            <person name="Morin E."/>
            <person name="Murat C."/>
            <person name="Sun H."/>
            <person name="Tunlid A."/>
            <person name="Henrissat B."/>
            <person name="Grigoriev I.V."/>
            <person name="Hibbett D.S."/>
            <person name="Martin F."/>
            <person name="Nordberg H.P."/>
            <person name="Cantor M.N."/>
            <person name="Hua S.X."/>
        </authorList>
    </citation>
    <scope>NUCLEOTIDE SEQUENCE [LARGE SCALE GENOMIC DNA]</scope>
    <source>
        <strain evidence="1 2">MUT 4182</strain>
    </source>
</reference>